<keyword evidence="6 7" id="KW-0472">Membrane</keyword>
<dbReference type="PRINTS" id="PR01035">
    <property type="entry name" value="TCRTETA"/>
</dbReference>
<accession>A0ABW2RZ00</accession>
<reference evidence="10" key="1">
    <citation type="journal article" date="2019" name="Int. J. Syst. Evol. Microbiol.">
        <title>The Global Catalogue of Microorganisms (GCM) 10K type strain sequencing project: providing services to taxonomists for standard genome sequencing and annotation.</title>
        <authorList>
            <consortium name="The Broad Institute Genomics Platform"/>
            <consortium name="The Broad Institute Genome Sequencing Center for Infectious Disease"/>
            <person name="Wu L."/>
            <person name="Ma J."/>
        </authorList>
    </citation>
    <scope>NUCLEOTIDE SEQUENCE [LARGE SCALE GENOMIC DNA]</scope>
    <source>
        <strain evidence="10">ICMP 19430</strain>
    </source>
</reference>
<evidence type="ECO:0000256" key="6">
    <source>
        <dbReference type="ARBA" id="ARBA00023136"/>
    </source>
</evidence>
<feature type="transmembrane region" description="Helical" evidence="7">
    <location>
        <begin position="144"/>
        <end position="167"/>
    </location>
</feature>
<proteinExistence type="predicted"/>
<keyword evidence="4 7" id="KW-0812">Transmembrane</keyword>
<dbReference type="SUPFAM" id="SSF103473">
    <property type="entry name" value="MFS general substrate transporter"/>
    <property type="match status" value="1"/>
</dbReference>
<feature type="transmembrane region" description="Helical" evidence="7">
    <location>
        <begin position="205"/>
        <end position="224"/>
    </location>
</feature>
<evidence type="ECO:0000259" key="8">
    <source>
        <dbReference type="PROSITE" id="PS50850"/>
    </source>
</evidence>
<dbReference type="PROSITE" id="PS50850">
    <property type="entry name" value="MFS"/>
    <property type="match status" value="1"/>
</dbReference>
<evidence type="ECO:0000313" key="10">
    <source>
        <dbReference type="Proteomes" id="UP001596484"/>
    </source>
</evidence>
<dbReference type="PANTHER" id="PTHR42718:SF46">
    <property type="entry name" value="BLR6921 PROTEIN"/>
    <property type="match status" value="1"/>
</dbReference>
<dbReference type="InterPro" id="IPR001958">
    <property type="entry name" value="Tet-R_TetA/multi-R_MdtG-like"/>
</dbReference>
<dbReference type="Proteomes" id="UP001596484">
    <property type="component" value="Unassembled WGS sequence"/>
</dbReference>
<gene>
    <name evidence="9" type="ORF">ACFQS9_14295</name>
</gene>
<evidence type="ECO:0000313" key="9">
    <source>
        <dbReference type="EMBL" id="MFC7449064.1"/>
    </source>
</evidence>
<dbReference type="Gene3D" id="1.20.1250.20">
    <property type="entry name" value="MFS general substrate transporter like domains"/>
    <property type="match status" value="1"/>
</dbReference>
<comment type="caution">
    <text evidence="9">The sequence shown here is derived from an EMBL/GenBank/DDBJ whole genome shotgun (WGS) entry which is preliminary data.</text>
</comment>
<evidence type="ECO:0000256" key="3">
    <source>
        <dbReference type="ARBA" id="ARBA00022475"/>
    </source>
</evidence>
<evidence type="ECO:0000256" key="1">
    <source>
        <dbReference type="ARBA" id="ARBA00004651"/>
    </source>
</evidence>
<evidence type="ECO:0000256" key="2">
    <source>
        <dbReference type="ARBA" id="ARBA00022448"/>
    </source>
</evidence>
<dbReference type="Gene3D" id="1.20.1720.10">
    <property type="entry name" value="Multidrug resistance protein D"/>
    <property type="match status" value="1"/>
</dbReference>
<feature type="transmembrane region" description="Helical" evidence="7">
    <location>
        <begin position="347"/>
        <end position="366"/>
    </location>
</feature>
<comment type="subcellular location">
    <subcellularLocation>
        <location evidence="1">Cell membrane</location>
        <topology evidence="1">Multi-pass membrane protein</topology>
    </subcellularLocation>
</comment>
<feature type="transmembrane region" description="Helical" evidence="7">
    <location>
        <begin position="372"/>
        <end position="392"/>
    </location>
</feature>
<feature type="transmembrane region" description="Helical" evidence="7">
    <location>
        <begin position="20"/>
        <end position="45"/>
    </location>
</feature>
<name>A0ABW2RZ00_9NOCA</name>
<keyword evidence="5 7" id="KW-1133">Transmembrane helix</keyword>
<feature type="transmembrane region" description="Helical" evidence="7">
    <location>
        <begin position="316"/>
        <end position="335"/>
    </location>
</feature>
<dbReference type="RefSeq" id="WP_378405737.1">
    <property type="nucleotide sequence ID" value="NZ_JBHTCS010000017.1"/>
</dbReference>
<dbReference type="Pfam" id="PF07690">
    <property type="entry name" value="MFS_1"/>
    <property type="match status" value="1"/>
</dbReference>
<evidence type="ECO:0000256" key="7">
    <source>
        <dbReference type="SAM" id="Phobius"/>
    </source>
</evidence>
<dbReference type="InterPro" id="IPR020846">
    <property type="entry name" value="MFS_dom"/>
</dbReference>
<dbReference type="InterPro" id="IPR036259">
    <property type="entry name" value="MFS_trans_sf"/>
</dbReference>
<feature type="transmembrane region" description="Helical" evidence="7">
    <location>
        <begin position="275"/>
        <end position="296"/>
    </location>
</feature>
<protein>
    <submittedName>
        <fullName evidence="9">MFS transporter</fullName>
    </submittedName>
</protein>
<dbReference type="PANTHER" id="PTHR42718">
    <property type="entry name" value="MAJOR FACILITATOR SUPERFAMILY MULTIDRUG TRANSPORTER MFSC"/>
    <property type="match status" value="1"/>
</dbReference>
<dbReference type="EMBL" id="JBHTCS010000017">
    <property type="protein sequence ID" value="MFC7449064.1"/>
    <property type="molecule type" value="Genomic_DNA"/>
</dbReference>
<keyword evidence="2" id="KW-0813">Transport</keyword>
<feature type="domain" description="Major facilitator superfamily (MFS) profile" evidence="8">
    <location>
        <begin position="23"/>
        <end position="470"/>
    </location>
</feature>
<evidence type="ECO:0000256" key="5">
    <source>
        <dbReference type="ARBA" id="ARBA00022989"/>
    </source>
</evidence>
<feature type="transmembrane region" description="Helical" evidence="7">
    <location>
        <begin position="236"/>
        <end position="254"/>
    </location>
</feature>
<evidence type="ECO:0000256" key="4">
    <source>
        <dbReference type="ARBA" id="ARBA00022692"/>
    </source>
</evidence>
<feature type="transmembrane region" description="Helical" evidence="7">
    <location>
        <begin position="173"/>
        <end position="193"/>
    </location>
</feature>
<feature type="transmembrane region" description="Helical" evidence="7">
    <location>
        <begin position="57"/>
        <end position="75"/>
    </location>
</feature>
<feature type="transmembrane region" description="Helical" evidence="7">
    <location>
        <begin position="112"/>
        <end position="132"/>
    </location>
</feature>
<organism evidence="9 10">
    <name type="scientific">Rhodococcus daqingensis</name>
    <dbReference type="NCBI Taxonomy" id="2479363"/>
    <lineage>
        <taxon>Bacteria</taxon>
        <taxon>Bacillati</taxon>
        <taxon>Actinomycetota</taxon>
        <taxon>Actinomycetes</taxon>
        <taxon>Mycobacteriales</taxon>
        <taxon>Nocardiaceae</taxon>
        <taxon>Rhodococcus</taxon>
    </lineage>
</organism>
<feature type="transmembrane region" description="Helical" evidence="7">
    <location>
        <begin position="413"/>
        <end position="432"/>
    </location>
</feature>
<feature type="transmembrane region" description="Helical" evidence="7">
    <location>
        <begin position="87"/>
        <end position="106"/>
    </location>
</feature>
<sequence>MSTSVRTAGFPTTERTTRHWVGVLVILLLLTEQAALAFALFTPALPKIAEKYQTAQVVWVMTALTLAAAISSPILGKLADLYGKKRILVVTAAIASLGALISAMAPTFPILIIGRFLSGVGFAFAALGYSLIRDVFPARMQPMAISLANTGVGVVTVIAPLVSGLLIDHTGVGAVFWFSFALCALGGILTLLFVPETPIRASGSVDWPGAALLTLGLFLLMLGLSQGGGWGWADPRTVGCFGIAAAALVAWVCWERRTADPLIGIDTIANRKVGMVLLAGGIAYGATTLIASMLPMLLQAPPGVTGYGFGLSVTEMAWWLLPGGTLIVLGGVFVGATATSIGFRRQLIIGAVLIGVGALLLATVPSAASTVVLAYAIIGFGSMIYAAIPNLVMRGLPEEQRAVGANFTGMAQALSGGLLSTIGFAVLGQHLLSMGEFGPVYSSSGFTVAFAVAGGAALLGAVLAIAIPKD</sequence>
<feature type="transmembrane region" description="Helical" evidence="7">
    <location>
        <begin position="444"/>
        <end position="467"/>
    </location>
</feature>
<keyword evidence="10" id="KW-1185">Reference proteome</keyword>
<dbReference type="InterPro" id="IPR011701">
    <property type="entry name" value="MFS"/>
</dbReference>
<keyword evidence="3" id="KW-1003">Cell membrane</keyword>